<feature type="domain" description="Peptidase M13 C-terminal" evidence="1">
    <location>
        <begin position="373"/>
        <end position="545"/>
    </location>
</feature>
<dbReference type="PROSITE" id="PS51885">
    <property type="entry name" value="NEPRILYSIN"/>
    <property type="match status" value="1"/>
</dbReference>
<keyword evidence="2" id="KW-1185">Reference proteome</keyword>
<organism evidence="2 3">
    <name type="scientific">Steinernema glaseri</name>
    <dbReference type="NCBI Taxonomy" id="37863"/>
    <lineage>
        <taxon>Eukaryota</taxon>
        <taxon>Metazoa</taxon>
        <taxon>Ecdysozoa</taxon>
        <taxon>Nematoda</taxon>
        <taxon>Chromadorea</taxon>
        <taxon>Rhabditida</taxon>
        <taxon>Tylenchina</taxon>
        <taxon>Panagrolaimomorpha</taxon>
        <taxon>Strongyloidoidea</taxon>
        <taxon>Steinernematidae</taxon>
        <taxon>Steinernema</taxon>
    </lineage>
</organism>
<dbReference type="InterPro" id="IPR000718">
    <property type="entry name" value="Peptidase_M13"/>
</dbReference>
<reference evidence="3" key="1">
    <citation type="submission" date="2016-11" db="UniProtKB">
        <authorList>
            <consortium name="WormBaseParasite"/>
        </authorList>
    </citation>
    <scope>IDENTIFICATION</scope>
</reference>
<evidence type="ECO:0000313" key="3">
    <source>
        <dbReference type="WBParaSite" id="L893_g18357.t1"/>
    </source>
</evidence>
<sequence length="556" mass="64200">MGWCLLLFASLASAQFFDLQQKYSSKVAPCDDFTKYVCASDENKVDALFKVQHWDEFATKIRPLVYAYSDPGMERIKKILFAQKENYYLSEMGKKVGRSAAQNMHPDITVDSTEFGPTKTVRVTVDERLSVRRPTEECILKYCPAYIQGIVVGYKSEIDLKSRINSKTVVNYSKQIKFPSVEVPEKEKVEIFDYFFNEKFSAYANAVTAKLAVEHKIYLSEEGRRRAETMNQEIRAAVAKKFRSLKWLSNSEQIAKHVESIRVIYGIAQEFIEHPEYIDEMLAFYENEVQRNFEHEKRNKGCKDLTCEMDVLKQVYIMAAKRYTNIHPERENFSNLMIRETFEPFSMNTFGGYNPNLGVLTIHPETILLLNNLALPDGLIYGTVGTIMAHELHHAIDFGQNGGVMDIYQQDPRGERARQCLSDFYGSFPIVQGGQVIFENGSMKIDEGFADLEGSRTVLKILTDRRASFGRKKRETSVSSFSDVEWFFFGLAKIACFHLGDDKQAFEASRFEYHPRMNIRFNAVLLQMPEFSKYFRCRPGDNMFRVERLCEPFPLD</sequence>
<dbReference type="InterPro" id="IPR018497">
    <property type="entry name" value="Peptidase_M13_C"/>
</dbReference>
<dbReference type="Pfam" id="PF01431">
    <property type="entry name" value="Peptidase_M13"/>
    <property type="match status" value="1"/>
</dbReference>
<dbReference type="GO" id="GO:0005886">
    <property type="term" value="C:plasma membrane"/>
    <property type="evidence" value="ECO:0007669"/>
    <property type="project" value="TreeGrafter"/>
</dbReference>
<dbReference type="WBParaSite" id="L893_g18357.t1">
    <property type="protein sequence ID" value="L893_g18357.t1"/>
    <property type="gene ID" value="L893_g18357"/>
</dbReference>
<dbReference type="GO" id="GO:0016485">
    <property type="term" value="P:protein processing"/>
    <property type="evidence" value="ECO:0007669"/>
    <property type="project" value="TreeGrafter"/>
</dbReference>
<dbReference type="Gene3D" id="3.40.390.10">
    <property type="entry name" value="Collagenase (Catalytic Domain)"/>
    <property type="match status" value="1"/>
</dbReference>
<dbReference type="Proteomes" id="UP000095287">
    <property type="component" value="Unplaced"/>
</dbReference>
<proteinExistence type="predicted"/>
<evidence type="ECO:0000259" key="1">
    <source>
        <dbReference type="Pfam" id="PF01431"/>
    </source>
</evidence>
<dbReference type="PANTHER" id="PTHR11733:SF133">
    <property type="entry name" value="PHOSPHATE-REGULATING NEUTRAL ENDOPEPTIDASE PHEX"/>
    <property type="match status" value="1"/>
</dbReference>
<dbReference type="AlphaFoldDB" id="A0A1I7YPE3"/>
<name>A0A1I7YPE3_9BILA</name>
<evidence type="ECO:0000313" key="2">
    <source>
        <dbReference type="Proteomes" id="UP000095287"/>
    </source>
</evidence>
<protein>
    <submittedName>
        <fullName evidence="3">Peptidase_M13 domain-containing protein</fullName>
    </submittedName>
</protein>
<dbReference type="GO" id="GO:0004222">
    <property type="term" value="F:metalloendopeptidase activity"/>
    <property type="evidence" value="ECO:0007669"/>
    <property type="project" value="InterPro"/>
</dbReference>
<dbReference type="SUPFAM" id="SSF55486">
    <property type="entry name" value="Metalloproteases ('zincins'), catalytic domain"/>
    <property type="match status" value="1"/>
</dbReference>
<accession>A0A1I7YPE3</accession>
<dbReference type="InterPro" id="IPR024079">
    <property type="entry name" value="MetalloPept_cat_dom_sf"/>
</dbReference>
<dbReference type="PANTHER" id="PTHR11733">
    <property type="entry name" value="ZINC METALLOPROTEASE FAMILY M13 NEPRILYSIN-RELATED"/>
    <property type="match status" value="1"/>
</dbReference>